<reference evidence="5 6" key="1">
    <citation type="submission" date="2018-06" db="EMBL/GenBank/DDBJ databases">
        <authorList>
            <consortium name="Pathogen Informatics"/>
            <person name="Doyle S."/>
        </authorList>
    </citation>
    <scope>NUCLEOTIDE SEQUENCE [LARGE SCALE GENOMIC DNA]</scope>
    <source>
        <strain evidence="5 6">NCTC12722</strain>
    </source>
</reference>
<dbReference type="PANTHER" id="PTHR43217">
    <property type="entry name" value="SUCCINATE SEMIALDEHYDE DEHYDROGENASE [NAD(P)+] SAD"/>
    <property type="match status" value="1"/>
</dbReference>
<dbReference type="AlphaFoldDB" id="A0A380WAY7"/>
<evidence type="ECO:0000256" key="3">
    <source>
        <dbReference type="ARBA" id="ARBA00023002"/>
    </source>
</evidence>
<gene>
    <name evidence="5" type="primary">sad</name>
    <name evidence="5" type="ORF">NCTC12722_03366</name>
</gene>
<dbReference type="CDD" id="cd07100">
    <property type="entry name" value="ALDH_SSADH1_GabD1"/>
    <property type="match status" value="1"/>
</dbReference>
<feature type="domain" description="Aldehyde dehydrogenase" evidence="4">
    <location>
        <begin position="3"/>
        <end position="450"/>
    </location>
</feature>
<dbReference type="InterPro" id="IPR016161">
    <property type="entry name" value="Ald_DH/histidinol_DH"/>
</dbReference>
<dbReference type="OrthoDB" id="9812625at2"/>
<dbReference type="FunFam" id="3.40.605.10:FF:000012">
    <property type="entry name" value="NAD-dependent succinate-semialdehyde dehydrogenase"/>
    <property type="match status" value="1"/>
</dbReference>
<protein>
    <submittedName>
        <fullName evidence="5">Succinate semialdehyde dehydrogenase [NAD(P)+] Sad</fullName>
        <ecNumber evidence="5">1.2.1.16</ecNumber>
    </submittedName>
</protein>
<dbReference type="Pfam" id="PF00171">
    <property type="entry name" value="Aldedh"/>
    <property type="match status" value="1"/>
</dbReference>
<dbReference type="EMBL" id="UIGB01000001">
    <property type="protein sequence ID" value="SUU86144.1"/>
    <property type="molecule type" value="Genomic_DNA"/>
</dbReference>
<evidence type="ECO:0000256" key="2">
    <source>
        <dbReference type="ARBA" id="ARBA00022857"/>
    </source>
</evidence>
<dbReference type="PROSITE" id="PS00070">
    <property type="entry name" value="ALDEHYDE_DEHYDR_CYS"/>
    <property type="match status" value="1"/>
</dbReference>
<sequence length="456" mass="49317">MIVSVNPYTREEIARFEPHDDAHIDAALSETENAQRSWRRSTMAERAKLLTTIAGVLRQGKNEYAKLISAEMGKPIKEALSEVEKCALNCDFYAQNGERFLADKPVETNAADSRVVFDPLGVVLAIMPWNYPFWQYFRFAAPAFMAGNAAVLKHANNVPLCAQAIAEIVAKAGAPKGLHQTLFIENSRVEKLINDRRIAAVTLTGSTQVGAIVASQAGRALKKQVLELGGSDPFIVLADADIEAAARMAVPARFINAGQSCVNSKRFIVEDRIADAFTEAFLANVVKLKIGDPMSSDTDIGPLARADLRDTLHAQVQRTVAAGAKLLTGGEAFEEAGFAYKPTVLDHVTKDMTAFREETFGPVAAITRVKSAEDAIMLANDTEFGLGATLWSQDLAKAAIYARQIDAGAVFINGMVASDPRLPFGGIKRSGYGRELGSVGIREFTNIKTVWTGPGR</sequence>
<organism evidence="5 6">
    <name type="scientific">Afipia felis</name>
    <name type="common">Cat scratch disease bacillus</name>
    <dbReference type="NCBI Taxonomy" id="1035"/>
    <lineage>
        <taxon>Bacteria</taxon>
        <taxon>Pseudomonadati</taxon>
        <taxon>Pseudomonadota</taxon>
        <taxon>Alphaproteobacteria</taxon>
        <taxon>Hyphomicrobiales</taxon>
        <taxon>Nitrobacteraceae</taxon>
        <taxon>Afipia</taxon>
    </lineage>
</organism>
<keyword evidence="2" id="KW-0521">NADP</keyword>
<dbReference type="InterPro" id="IPR047110">
    <property type="entry name" value="GABD/Sad-like"/>
</dbReference>
<dbReference type="Gene3D" id="3.40.605.10">
    <property type="entry name" value="Aldehyde Dehydrogenase, Chain A, domain 1"/>
    <property type="match status" value="1"/>
</dbReference>
<dbReference type="InterPro" id="IPR015590">
    <property type="entry name" value="Aldehyde_DH_dom"/>
</dbReference>
<comment type="similarity">
    <text evidence="1">Belongs to the aldehyde dehydrogenase family.</text>
</comment>
<dbReference type="InterPro" id="IPR016163">
    <property type="entry name" value="Ald_DH_C"/>
</dbReference>
<evidence type="ECO:0000313" key="5">
    <source>
        <dbReference type="EMBL" id="SUU86144.1"/>
    </source>
</evidence>
<name>A0A380WAY7_AFIFE</name>
<evidence type="ECO:0000259" key="4">
    <source>
        <dbReference type="Pfam" id="PF00171"/>
    </source>
</evidence>
<proteinExistence type="inferred from homology"/>
<dbReference type="InterPro" id="IPR016160">
    <property type="entry name" value="Ald_DH_CS_CYS"/>
</dbReference>
<dbReference type="SUPFAM" id="SSF53720">
    <property type="entry name" value="ALDH-like"/>
    <property type="match status" value="1"/>
</dbReference>
<keyword evidence="3 5" id="KW-0560">Oxidoreductase</keyword>
<dbReference type="RefSeq" id="WP_002716968.1">
    <property type="nucleotide sequence ID" value="NZ_UFSI01000001.1"/>
</dbReference>
<dbReference type="EC" id="1.2.1.16" evidence="5"/>
<dbReference type="GO" id="GO:0004777">
    <property type="term" value="F:succinate-semialdehyde dehydrogenase (NAD+) activity"/>
    <property type="evidence" value="ECO:0007669"/>
    <property type="project" value="TreeGrafter"/>
</dbReference>
<dbReference type="FunFam" id="3.40.309.10:FF:000010">
    <property type="entry name" value="Gamma-aminobutyraldehyde dehydrogenase"/>
    <property type="match status" value="1"/>
</dbReference>
<dbReference type="Gene3D" id="3.40.309.10">
    <property type="entry name" value="Aldehyde Dehydrogenase, Chain A, domain 2"/>
    <property type="match status" value="1"/>
</dbReference>
<dbReference type="InterPro" id="IPR016162">
    <property type="entry name" value="Ald_DH_N"/>
</dbReference>
<dbReference type="InterPro" id="IPR044148">
    <property type="entry name" value="ALDH_GabD1-like"/>
</dbReference>
<dbReference type="GO" id="GO:0004030">
    <property type="term" value="F:aldehyde dehydrogenase [NAD(P)+] activity"/>
    <property type="evidence" value="ECO:0007669"/>
    <property type="project" value="InterPro"/>
</dbReference>
<dbReference type="PANTHER" id="PTHR43217:SF1">
    <property type="entry name" value="SUCCINATE SEMIALDEHYDE DEHYDROGENASE [NAD(P)+] SAD"/>
    <property type="match status" value="1"/>
</dbReference>
<dbReference type="Proteomes" id="UP000254343">
    <property type="component" value="Unassembled WGS sequence"/>
</dbReference>
<accession>A0A380WAY7</accession>
<evidence type="ECO:0000313" key="6">
    <source>
        <dbReference type="Proteomes" id="UP000254343"/>
    </source>
</evidence>
<evidence type="ECO:0000256" key="1">
    <source>
        <dbReference type="ARBA" id="ARBA00009986"/>
    </source>
</evidence>